<dbReference type="STRING" id="4097.A0A1S4B3B7"/>
<dbReference type="OMA" id="CERIIDM"/>
<proteinExistence type="predicted"/>
<accession>A0A1S4B3B7</accession>
<dbReference type="AlphaFoldDB" id="A0A1S4B3B7"/>
<dbReference type="RefSeq" id="XP_016483420.1">
    <property type="nucleotide sequence ID" value="XM_016627934.1"/>
</dbReference>
<dbReference type="PANTHER" id="PTHR33116:SF82">
    <property type="entry name" value="RNASE H FAMILY PROTEIN"/>
    <property type="match status" value="1"/>
</dbReference>
<protein>
    <recommendedName>
        <fullName evidence="2">Reverse transcriptase domain-containing protein</fullName>
    </recommendedName>
</protein>
<evidence type="ECO:0000313" key="1">
    <source>
        <dbReference type="RefSeq" id="XP_016483420.1"/>
    </source>
</evidence>
<evidence type="ECO:0008006" key="2">
    <source>
        <dbReference type="Google" id="ProtNLM"/>
    </source>
</evidence>
<gene>
    <name evidence="1" type="primary">LOC107804102</name>
</gene>
<organism evidence="1">
    <name type="scientific">Nicotiana tabacum</name>
    <name type="common">Common tobacco</name>
    <dbReference type="NCBI Taxonomy" id="4097"/>
    <lineage>
        <taxon>Eukaryota</taxon>
        <taxon>Viridiplantae</taxon>
        <taxon>Streptophyta</taxon>
        <taxon>Embryophyta</taxon>
        <taxon>Tracheophyta</taxon>
        <taxon>Spermatophyta</taxon>
        <taxon>Magnoliopsida</taxon>
        <taxon>eudicotyledons</taxon>
        <taxon>Gunneridae</taxon>
        <taxon>Pentapetalae</taxon>
        <taxon>asterids</taxon>
        <taxon>lamiids</taxon>
        <taxon>Solanales</taxon>
        <taxon>Solanaceae</taxon>
        <taxon>Nicotianoideae</taxon>
        <taxon>Nicotianeae</taxon>
        <taxon>Nicotiana</taxon>
    </lineage>
</organism>
<sequence length="218" mass="25216">MAKAYDRVSRSFTCIMLRRMEFCERIIDMIWRTMSNNWHSVMVNGTRWGFFQSTRGLKQGDPLAPSLFIIGAELLYEESSGHKINKDKSHFMTSSGAFQSAIRRIKAETGFSGREYPLTYLGCPLYIGRKRIIHYNNLTTKIVGRIKGWHGKMLSYGGRATLIKHMLQSILIHLLSVVSPPKTVMKHIEKLAANFLWGLEKDKLKYHWASWKKLAYPE</sequence>
<dbReference type="OrthoDB" id="1244620at2759"/>
<reference evidence="1" key="1">
    <citation type="submission" date="2025-08" db="UniProtKB">
        <authorList>
            <consortium name="RefSeq"/>
        </authorList>
    </citation>
    <scope>IDENTIFICATION</scope>
</reference>
<dbReference type="KEGG" id="nta:107804102"/>
<name>A0A1S4B3B7_TOBAC</name>
<dbReference type="PaxDb" id="4097-A0A1S4B3B7"/>
<dbReference type="PANTHER" id="PTHR33116">
    <property type="entry name" value="REVERSE TRANSCRIPTASE ZINC-BINDING DOMAIN-CONTAINING PROTEIN-RELATED-RELATED"/>
    <property type="match status" value="1"/>
</dbReference>